<dbReference type="RefSeq" id="XP_028480363.1">
    <property type="nucleotide sequence ID" value="XM_028616506.1"/>
</dbReference>
<accession>A0A427YAU8</accession>
<dbReference type="Proteomes" id="UP000279236">
    <property type="component" value="Unassembled WGS sequence"/>
</dbReference>
<sequence length="216" mass="23244">MPGAKPTPAGPSDPVAPPAPPGDNIVDDPSFTAGDFTLVSADNVRFRVPSAVLFGMSSVFHAASTFDLQKRQVSFADTDIETAAVLRLFLTVITKGHIGPLLQNGYYAVLAFILGAINDDLEICKLSLVQAGILVWGNNSKLDSLEGAISGAPIIHPGALPFEIWHLIPQHYIWALTRASYGNSNVTAAQLPDRFCILIREHRARFGRHHQPEVGA</sequence>
<proteinExistence type="predicted"/>
<evidence type="ECO:0000256" key="1">
    <source>
        <dbReference type="SAM" id="MobiDB-lite"/>
    </source>
</evidence>
<organism evidence="2 3">
    <name type="scientific">Apiotrichum porosum</name>
    <dbReference type="NCBI Taxonomy" id="105984"/>
    <lineage>
        <taxon>Eukaryota</taxon>
        <taxon>Fungi</taxon>
        <taxon>Dikarya</taxon>
        <taxon>Basidiomycota</taxon>
        <taxon>Agaricomycotina</taxon>
        <taxon>Tremellomycetes</taxon>
        <taxon>Trichosporonales</taxon>
        <taxon>Trichosporonaceae</taxon>
        <taxon>Apiotrichum</taxon>
    </lineage>
</organism>
<reference evidence="2 3" key="1">
    <citation type="submission" date="2018-11" db="EMBL/GenBank/DDBJ databases">
        <title>Genome sequence of Apiotrichum porosum DSM 27194.</title>
        <authorList>
            <person name="Aliyu H."/>
            <person name="Gorte O."/>
            <person name="Ochsenreither K."/>
        </authorList>
    </citation>
    <scope>NUCLEOTIDE SEQUENCE [LARGE SCALE GENOMIC DNA]</scope>
    <source>
        <strain evidence="2 3">DSM 27194</strain>
    </source>
</reference>
<evidence type="ECO:0000313" key="2">
    <source>
        <dbReference type="EMBL" id="RSH88155.1"/>
    </source>
</evidence>
<protein>
    <recommendedName>
        <fullName evidence="4">BTB domain-containing protein</fullName>
    </recommendedName>
</protein>
<gene>
    <name evidence="2" type="ORF">EHS24_000683</name>
</gene>
<name>A0A427YAU8_9TREE</name>
<dbReference type="OrthoDB" id="2574774at2759"/>
<feature type="compositionally biased region" description="Pro residues" evidence="1">
    <location>
        <begin position="8"/>
        <end position="21"/>
    </location>
</feature>
<dbReference type="AlphaFoldDB" id="A0A427YAU8"/>
<evidence type="ECO:0000313" key="3">
    <source>
        <dbReference type="Proteomes" id="UP000279236"/>
    </source>
</evidence>
<feature type="region of interest" description="Disordered" evidence="1">
    <location>
        <begin position="1"/>
        <end position="24"/>
    </location>
</feature>
<dbReference type="GeneID" id="39585226"/>
<dbReference type="EMBL" id="RSCE01000001">
    <property type="protein sequence ID" value="RSH88155.1"/>
    <property type="molecule type" value="Genomic_DNA"/>
</dbReference>
<dbReference type="STRING" id="105984.A0A427YAU8"/>
<comment type="caution">
    <text evidence="2">The sequence shown here is derived from an EMBL/GenBank/DDBJ whole genome shotgun (WGS) entry which is preliminary data.</text>
</comment>
<keyword evidence="3" id="KW-1185">Reference proteome</keyword>
<evidence type="ECO:0008006" key="4">
    <source>
        <dbReference type="Google" id="ProtNLM"/>
    </source>
</evidence>